<accession>A0A0U0QZI0</accession>
<feature type="region of interest" description="Disordered" evidence="1">
    <location>
        <begin position="191"/>
        <end position="215"/>
    </location>
</feature>
<organism evidence="3 4">
    <name type="scientific">Mycobacterium tuberculosis</name>
    <dbReference type="NCBI Taxonomy" id="1773"/>
    <lineage>
        <taxon>Bacteria</taxon>
        <taxon>Bacillati</taxon>
        <taxon>Actinomycetota</taxon>
        <taxon>Actinomycetes</taxon>
        <taxon>Mycobacteriales</taxon>
        <taxon>Mycobacteriaceae</taxon>
        <taxon>Mycobacterium</taxon>
        <taxon>Mycobacterium tuberculosis complex</taxon>
    </lineage>
</organism>
<dbReference type="STRING" id="115862.BBG46_02000"/>
<feature type="compositionally biased region" description="Pro residues" evidence="1">
    <location>
        <begin position="194"/>
        <end position="203"/>
    </location>
</feature>
<feature type="transmembrane region" description="Helical" evidence="2">
    <location>
        <begin position="227"/>
        <end position="251"/>
    </location>
</feature>
<evidence type="ECO:0000256" key="1">
    <source>
        <dbReference type="SAM" id="MobiDB-lite"/>
    </source>
</evidence>
<keyword evidence="2" id="KW-1133">Transmembrane helix</keyword>
<keyword evidence="2" id="KW-0812">Transmembrane</keyword>
<protein>
    <submittedName>
        <fullName evidence="3">Conserved membrane protein of uncharacterized function</fullName>
    </submittedName>
</protein>
<reference evidence="4" key="1">
    <citation type="submission" date="2015-03" db="EMBL/GenBank/DDBJ databases">
        <authorList>
            <consortium name="Pathogen Informatics"/>
        </authorList>
    </citation>
    <scope>NUCLEOTIDE SEQUENCE [LARGE SCALE GENOMIC DNA]</scope>
    <source>
        <strain evidence="4">K00500041</strain>
    </source>
</reference>
<proteinExistence type="predicted"/>
<dbReference type="AlphaFoldDB" id="A0A0U0QZI0"/>
<dbReference type="EMBL" id="CSAE01000144">
    <property type="protein sequence ID" value="COV56084.1"/>
    <property type="molecule type" value="Genomic_DNA"/>
</dbReference>
<keyword evidence="2" id="KW-0472">Membrane</keyword>
<evidence type="ECO:0000313" key="3">
    <source>
        <dbReference type="EMBL" id="COV56084.1"/>
    </source>
</evidence>
<gene>
    <name evidence="3" type="ORF">ERS007703_01631</name>
</gene>
<dbReference type="Proteomes" id="UP000038802">
    <property type="component" value="Unassembled WGS sequence"/>
</dbReference>
<feature type="compositionally biased region" description="Basic and acidic residues" evidence="1">
    <location>
        <begin position="114"/>
        <end position="127"/>
    </location>
</feature>
<sequence>MTVLSSASAPSASTAQATDADGCAAATMLGLSLASSSASALLSPGNRIGSGPKRSPIDVMGVIVRLVTSPRRWGQPKAGSLSSKEPLDTGRTAAPMSNAPEPDRSAGESGSEPAGERSADPGEERTESYPLVPHDAETETVVITTSDNDAAVTQPEAQRERRFTAPGFDAKETQVIVTAHEAATEVFQTNQAPTTPPRMPTGMPPKTAVPQSIPPRTEATSVRQRTWGWALAVVVIVLALAAIAILGTVLLTRGKHSKMSQEDQVRQAIQSLDIAIQTGDLTALRSLTCGSTRDGYVDYDERDWAETYRRVSAAKQYPVIASIDQVVVNGAHAEANVTTFMAFDPQVRSTRSLDLQFRDDQWKICQSSSN</sequence>
<evidence type="ECO:0000256" key="2">
    <source>
        <dbReference type="SAM" id="Phobius"/>
    </source>
</evidence>
<name>A0A0U0QZI0_MYCTX</name>
<evidence type="ECO:0000313" key="4">
    <source>
        <dbReference type="Proteomes" id="UP000038802"/>
    </source>
</evidence>
<feature type="region of interest" description="Disordered" evidence="1">
    <location>
        <begin position="73"/>
        <end position="135"/>
    </location>
</feature>